<evidence type="ECO:0000313" key="3">
    <source>
        <dbReference type="Proteomes" id="UP000675881"/>
    </source>
</evidence>
<dbReference type="InterPro" id="IPR017937">
    <property type="entry name" value="Thioredoxin_CS"/>
</dbReference>
<dbReference type="SUPFAM" id="SSF52833">
    <property type="entry name" value="Thioredoxin-like"/>
    <property type="match status" value="1"/>
</dbReference>
<dbReference type="PROSITE" id="PS51352">
    <property type="entry name" value="THIOREDOXIN_2"/>
    <property type="match status" value="1"/>
</dbReference>
<keyword evidence="1" id="KW-1015">Disulfide bond</keyword>
<sequence length="284" mass="31494">MEVIVVAEDGQWSKELANAGTKLVVVDFTVSWCGPCKTIAPFFEELPSKFPEAVFLKVDVDACPGTAGDQGVTSMPTFIFYRNKIRIDRMQGANSVALEEKVTKHYGESGGSSDDCGVKGFMDLSLFLDKSKCECLNQDDDHPYTHALNDKEAGFLASDCDEQIILSVTFTQSVKVHSLRVKGPQDKGPKNIRIFQNHPTTLDFDKADSMIATQDIELTKEQLDGTPIPLRFVKFQNVQNIQLFIKDNQEGDDITQVDFLSIIGTPINTTNMNDFAKVPGKNEK</sequence>
<dbReference type="Gene3D" id="3.40.30.10">
    <property type="entry name" value="Glutaredoxin"/>
    <property type="match status" value="1"/>
</dbReference>
<dbReference type="PROSITE" id="PS51532">
    <property type="entry name" value="PITH"/>
    <property type="match status" value="1"/>
</dbReference>
<evidence type="ECO:0000313" key="2">
    <source>
        <dbReference type="EMBL" id="CAF2891610.1"/>
    </source>
</evidence>
<dbReference type="AlphaFoldDB" id="A0A7R8CQ42"/>
<dbReference type="Gene3D" id="2.60.120.470">
    <property type="entry name" value="PITH domain"/>
    <property type="match status" value="1"/>
</dbReference>
<dbReference type="EMBL" id="HG994582">
    <property type="protein sequence ID" value="CAF2891610.1"/>
    <property type="molecule type" value="Genomic_DNA"/>
</dbReference>
<dbReference type="OrthoDB" id="2121326at2759"/>
<organism evidence="2 3">
    <name type="scientific">Lepeophtheirus salmonis</name>
    <name type="common">Salmon louse</name>
    <name type="synonym">Caligus salmonis</name>
    <dbReference type="NCBI Taxonomy" id="72036"/>
    <lineage>
        <taxon>Eukaryota</taxon>
        <taxon>Metazoa</taxon>
        <taxon>Ecdysozoa</taxon>
        <taxon>Arthropoda</taxon>
        <taxon>Crustacea</taxon>
        <taxon>Multicrustacea</taxon>
        <taxon>Hexanauplia</taxon>
        <taxon>Copepoda</taxon>
        <taxon>Siphonostomatoida</taxon>
        <taxon>Caligidae</taxon>
        <taxon>Lepeophtheirus</taxon>
    </lineage>
</organism>
<dbReference type="CDD" id="cd02947">
    <property type="entry name" value="TRX_family"/>
    <property type="match status" value="1"/>
</dbReference>
<evidence type="ECO:0000256" key="1">
    <source>
        <dbReference type="ARBA" id="ARBA00023157"/>
    </source>
</evidence>
<dbReference type="SUPFAM" id="SSF49785">
    <property type="entry name" value="Galactose-binding domain-like"/>
    <property type="match status" value="1"/>
</dbReference>
<dbReference type="Pfam" id="PF06201">
    <property type="entry name" value="PITH"/>
    <property type="match status" value="1"/>
</dbReference>
<accession>A0A7R8CQ42</accession>
<dbReference type="InterPro" id="IPR010400">
    <property type="entry name" value="PITH_dom"/>
</dbReference>
<gene>
    <name evidence="2" type="ORF">LSAA_8200</name>
</gene>
<protein>
    <submittedName>
        <fullName evidence="2">Thioredoxin-like protein 1</fullName>
    </submittedName>
</protein>
<dbReference type="Proteomes" id="UP000675881">
    <property type="component" value="Chromosome 3"/>
</dbReference>
<dbReference type="InterPro" id="IPR013766">
    <property type="entry name" value="Thioredoxin_domain"/>
</dbReference>
<dbReference type="InterPro" id="IPR008979">
    <property type="entry name" value="Galactose-bd-like_sf"/>
</dbReference>
<dbReference type="GO" id="GO:0005737">
    <property type="term" value="C:cytoplasm"/>
    <property type="evidence" value="ECO:0007669"/>
    <property type="project" value="UniProtKB-ARBA"/>
</dbReference>
<dbReference type="PANTHER" id="PTHR46115">
    <property type="entry name" value="THIOREDOXIN-LIKE PROTEIN 1"/>
    <property type="match status" value="1"/>
</dbReference>
<keyword evidence="3" id="KW-1185">Reference proteome</keyword>
<name>A0A7R8CQ42_LEPSM</name>
<proteinExistence type="predicted"/>
<dbReference type="Pfam" id="PF00085">
    <property type="entry name" value="Thioredoxin"/>
    <property type="match status" value="1"/>
</dbReference>
<dbReference type="PROSITE" id="PS00194">
    <property type="entry name" value="THIOREDOXIN_1"/>
    <property type="match status" value="1"/>
</dbReference>
<dbReference type="InterPro" id="IPR036249">
    <property type="entry name" value="Thioredoxin-like_sf"/>
</dbReference>
<dbReference type="PRINTS" id="PR00421">
    <property type="entry name" value="THIOREDOXIN"/>
</dbReference>
<reference evidence="2" key="1">
    <citation type="submission" date="2021-02" db="EMBL/GenBank/DDBJ databases">
        <authorList>
            <person name="Bekaert M."/>
        </authorList>
    </citation>
    <scope>NUCLEOTIDE SEQUENCE</scope>
    <source>
        <strain evidence="2">IoA-00</strain>
    </source>
</reference>
<dbReference type="InterPro" id="IPR037047">
    <property type="entry name" value="PITH_dom_sf"/>
</dbReference>